<evidence type="ECO:0000313" key="3">
    <source>
        <dbReference type="Proteomes" id="UP000298663"/>
    </source>
</evidence>
<reference evidence="2 3" key="1">
    <citation type="journal article" date="2015" name="Genome Biol.">
        <title>Comparative genomics of Steinernema reveals deeply conserved gene regulatory networks.</title>
        <authorList>
            <person name="Dillman A.R."/>
            <person name="Macchietto M."/>
            <person name="Porter C.F."/>
            <person name="Rogers A."/>
            <person name="Williams B."/>
            <person name="Antoshechkin I."/>
            <person name="Lee M.M."/>
            <person name="Goodwin Z."/>
            <person name="Lu X."/>
            <person name="Lewis E.E."/>
            <person name="Goodrich-Blair H."/>
            <person name="Stock S.P."/>
            <person name="Adams B.J."/>
            <person name="Sternberg P.W."/>
            <person name="Mortazavi A."/>
        </authorList>
    </citation>
    <scope>NUCLEOTIDE SEQUENCE [LARGE SCALE GENOMIC DNA]</scope>
    <source>
        <strain evidence="2 3">ALL</strain>
    </source>
</reference>
<protein>
    <submittedName>
        <fullName evidence="2">Uncharacterized protein</fullName>
    </submittedName>
</protein>
<dbReference type="EMBL" id="AZBU02000005">
    <property type="protein sequence ID" value="TKR75705.1"/>
    <property type="molecule type" value="Genomic_DNA"/>
</dbReference>
<keyword evidence="3" id="KW-1185">Reference proteome</keyword>
<evidence type="ECO:0000313" key="2">
    <source>
        <dbReference type="EMBL" id="TKR75705.1"/>
    </source>
</evidence>
<sequence length="112" mass="12132">MEKRRMCARTVAEGHLSRRANVVGDLASGVTNRRTACAPNDSLQTPAHSGPFFGSPSRPDRGIGMSENCGTTVALFVSKTDRSFPASELEMTPLCDFQTCLHLVLVFFLATL</sequence>
<organism evidence="2 3">
    <name type="scientific">Steinernema carpocapsae</name>
    <name type="common">Entomopathogenic nematode</name>
    <dbReference type="NCBI Taxonomy" id="34508"/>
    <lineage>
        <taxon>Eukaryota</taxon>
        <taxon>Metazoa</taxon>
        <taxon>Ecdysozoa</taxon>
        <taxon>Nematoda</taxon>
        <taxon>Chromadorea</taxon>
        <taxon>Rhabditida</taxon>
        <taxon>Tylenchina</taxon>
        <taxon>Panagrolaimomorpha</taxon>
        <taxon>Strongyloidoidea</taxon>
        <taxon>Steinernematidae</taxon>
        <taxon>Steinernema</taxon>
    </lineage>
</organism>
<name>A0A4V6A1H8_STECR</name>
<feature type="region of interest" description="Disordered" evidence="1">
    <location>
        <begin position="37"/>
        <end position="57"/>
    </location>
</feature>
<comment type="caution">
    <text evidence="2">The sequence shown here is derived from an EMBL/GenBank/DDBJ whole genome shotgun (WGS) entry which is preliminary data.</text>
</comment>
<gene>
    <name evidence="2" type="ORF">L596_016958</name>
</gene>
<accession>A0A4V6A1H8</accession>
<dbReference type="AlphaFoldDB" id="A0A4V6A1H8"/>
<reference evidence="2 3" key="2">
    <citation type="journal article" date="2019" name="G3 (Bethesda)">
        <title>Hybrid Assembly of the Genome of the Entomopathogenic Nematode Steinernema carpocapsae Identifies the X-Chromosome.</title>
        <authorList>
            <person name="Serra L."/>
            <person name="Macchietto M."/>
            <person name="Macias-Munoz A."/>
            <person name="McGill C.J."/>
            <person name="Rodriguez I.M."/>
            <person name="Rodriguez B."/>
            <person name="Murad R."/>
            <person name="Mortazavi A."/>
        </authorList>
    </citation>
    <scope>NUCLEOTIDE SEQUENCE [LARGE SCALE GENOMIC DNA]</scope>
    <source>
        <strain evidence="2 3">ALL</strain>
    </source>
</reference>
<dbReference type="Proteomes" id="UP000298663">
    <property type="component" value="Unassembled WGS sequence"/>
</dbReference>
<evidence type="ECO:0000256" key="1">
    <source>
        <dbReference type="SAM" id="MobiDB-lite"/>
    </source>
</evidence>
<proteinExistence type="predicted"/>